<feature type="transmembrane region" description="Helical" evidence="1">
    <location>
        <begin position="207"/>
        <end position="224"/>
    </location>
</feature>
<comment type="caution">
    <text evidence="2">The sequence shown here is derived from an EMBL/GenBank/DDBJ whole genome shotgun (WGS) entry which is preliminary data.</text>
</comment>
<dbReference type="EMBL" id="JANGAC010000027">
    <property type="protein sequence ID" value="MCQ4925687.1"/>
    <property type="molecule type" value="Genomic_DNA"/>
</dbReference>
<feature type="transmembrane region" description="Helical" evidence="1">
    <location>
        <begin position="350"/>
        <end position="369"/>
    </location>
</feature>
<dbReference type="Proteomes" id="UP001524478">
    <property type="component" value="Unassembled WGS sequence"/>
</dbReference>
<evidence type="ECO:0000313" key="3">
    <source>
        <dbReference type="Proteomes" id="UP001524478"/>
    </source>
</evidence>
<feature type="transmembrane region" description="Helical" evidence="1">
    <location>
        <begin position="171"/>
        <end position="195"/>
    </location>
</feature>
<feature type="transmembrane region" description="Helical" evidence="1">
    <location>
        <begin position="139"/>
        <end position="159"/>
    </location>
</feature>
<feature type="transmembrane region" description="Helical" evidence="1">
    <location>
        <begin position="269"/>
        <end position="289"/>
    </location>
</feature>
<evidence type="ECO:0000313" key="2">
    <source>
        <dbReference type="EMBL" id="MCQ4925687.1"/>
    </source>
</evidence>
<keyword evidence="3" id="KW-1185">Reference proteome</keyword>
<evidence type="ECO:0000256" key="1">
    <source>
        <dbReference type="SAM" id="Phobius"/>
    </source>
</evidence>
<proteinExistence type="predicted"/>
<gene>
    <name evidence="2" type="ORF">NE686_21500</name>
</gene>
<accession>A0ABT1SH39</accession>
<feature type="transmembrane region" description="Helical" evidence="1">
    <location>
        <begin position="457"/>
        <end position="476"/>
    </location>
</feature>
<dbReference type="RefSeq" id="WP_256313080.1">
    <property type="nucleotide sequence ID" value="NZ_JANGAC010000027.1"/>
</dbReference>
<keyword evidence="1" id="KW-0812">Transmembrane</keyword>
<feature type="transmembrane region" description="Helical" evidence="1">
    <location>
        <begin position="430"/>
        <end position="450"/>
    </location>
</feature>
<feature type="transmembrane region" description="Helical" evidence="1">
    <location>
        <begin position="68"/>
        <end position="88"/>
    </location>
</feature>
<keyword evidence="1" id="KW-0472">Membrane</keyword>
<name>A0ABT1SH39_9FIRM</name>
<organism evidence="2 3">
    <name type="scientific">Tissierella carlieri</name>
    <dbReference type="NCBI Taxonomy" id="689904"/>
    <lineage>
        <taxon>Bacteria</taxon>
        <taxon>Bacillati</taxon>
        <taxon>Bacillota</taxon>
        <taxon>Tissierellia</taxon>
        <taxon>Tissierellales</taxon>
        <taxon>Tissierellaceae</taxon>
        <taxon>Tissierella</taxon>
    </lineage>
</organism>
<feature type="transmembrane region" description="Helical" evidence="1">
    <location>
        <begin position="496"/>
        <end position="526"/>
    </location>
</feature>
<feature type="transmembrane region" description="Helical" evidence="1">
    <location>
        <begin position="381"/>
        <end position="401"/>
    </location>
</feature>
<feature type="transmembrane region" description="Helical" evidence="1">
    <location>
        <begin position="94"/>
        <end position="118"/>
    </location>
</feature>
<keyword evidence="1" id="KW-1133">Transmembrane helix</keyword>
<protein>
    <recommendedName>
        <fullName evidence="4">ABC transporter permease</fullName>
    </recommendedName>
</protein>
<reference evidence="2 3" key="1">
    <citation type="submission" date="2022-06" db="EMBL/GenBank/DDBJ databases">
        <title>Isolation of gut microbiota from human fecal samples.</title>
        <authorList>
            <person name="Pamer E.G."/>
            <person name="Barat B."/>
            <person name="Waligurski E."/>
            <person name="Medina S."/>
            <person name="Paddock L."/>
            <person name="Mostad J."/>
        </authorList>
    </citation>
    <scope>NUCLEOTIDE SEQUENCE [LARGE SCALE GENOMIC DNA]</scope>
    <source>
        <strain evidence="2 3">DFI.7.95</strain>
    </source>
</reference>
<evidence type="ECO:0008006" key="4">
    <source>
        <dbReference type="Google" id="ProtNLM"/>
    </source>
</evidence>
<sequence length="542" mass="62250">MKDFKVLKFLDLFKNLFEKIGVDYPMMRKILNVKLILDGRRVSTVLSNQSNKKKAKEADDKNNFLKSLWIYILMGAFLIVFIVVGKNFLFQMSFIFGITMFLLMTSLIADFSSVLLDVKDKEILLSKPVDSKTLNMAKILHIFMYITTITMAIAGPSLIVSIKKHGLTFFFIYLLEVILIALFIIILTALIYLVVLRFSSGEKLKDIINYVQIGLTIIMSLGYQMIGRLFNIIDINNMEYNPSLWKYFFPPLWFAAPFELILNGNHESYIIIYSILGILIPILSIVIYIKLIPTFERNLLKLNSTEGQTKDKNKANIFMSKILCRNKEERVFYKFATNMLKNERTFKLKVYPSLGMSIIFPFFMMLSMNRREFLNVSNTKNYLWFYIVFMMIPTVLGALGYSGNYKGAWIYQTIPIKDKSAIYKGTVKAAIINLFLPVFILVGLIFLIIYKMQIVEHVIVAGINMLLYIIIEFKILDNNLPFSKAFEITENPVGGGNILVGLFIMGLFVLGHYMLTIIPYGVYAYIPIGLIVSKIAWGKCIA</sequence>